<evidence type="ECO:0000313" key="6">
    <source>
        <dbReference type="Proteomes" id="UP000030595"/>
    </source>
</evidence>
<feature type="transmembrane region" description="Helical" evidence="3">
    <location>
        <begin position="204"/>
        <end position="227"/>
    </location>
</feature>
<proteinExistence type="inferred from homology"/>
<feature type="transmembrane region" description="Helical" evidence="3">
    <location>
        <begin position="149"/>
        <end position="166"/>
    </location>
</feature>
<dbReference type="PANTHER" id="PTHR22911">
    <property type="entry name" value="ACYL-MALONYL CONDENSING ENZYME-RELATED"/>
    <property type="match status" value="1"/>
</dbReference>
<name>A0A0A3J987_9BACL</name>
<keyword evidence="3" id="KW-0472">Membrane</keyword>
<gene>
    <name evidence="5" type="ORF">CD30_03920</name>
</gene>
<feature type="transmembrane region" description="Helical" evidence="3">
    <location>
        <begin position="35"/>
        <end position="55"/>
    </location>
</feature>
<dbReference type="InterPro" id="IPR037185">
    <property type="entry name" value="EmrE-like"/>
</dbReference>
<feature type="transmembrane region" description="Helical" evidence="3">
    <location>
        <begin position="121"/>
        <end position="137"/>
    </location>
</feature>
<accession>A0A0A3J987</accession>
<feature type="transmembrane region" description="Helical" evidence="3">
    <location>
        <begin position="178"/>
        <end position="198"/>
    </location>
</feature>
<dbReference type="SUPFAM" id="SSF103481">
    <property type="entry name" value="Multidrug resistance efflux transporter EmrE"/>
    <property type="match status" value="2"/>
</dbReference>
<dbReference type="OrthoDB" id="9787117at2"/>
<dbReference type="EMBL" id="JPVQ01000004">
    <property type="protein sequence ID" value="KGR91733.1"/>
    <property type="molecule type" value="Genomic_DNA"/>
</dbReference>
<keyword evidence="6" id="KW-1185">Reference proteome</keyword>
<evidence type="ECO:0000256" key="3">
    <source>
        <dbReference type="SAM" id="Phobius"/>
    </source>
</evidence>
<dbReference type="PANTHER" id="PTHR22911:SF79">
    <property type="entry name" value="MOBA-LIKE NTP TRANSFERASE DOMAIN-CONTAINING PROTEIN"/>
    <property type="match status" value="1"/>
</dbReference>
<dbReference type="GO" id="GO:0016020">
    <property type="term" value="C:membrane"/>
    <property type="evidence" value="ECO:0007669"/>
    <property type="project" value="InterPro"/>
</dbReference>
<dbReference type="Proteomes" id="UP000030595">
    <property type="component" value="Unassembled WGS sequence"/>
</dbReference>
<dbReference type="eggNOG" id="COG0697">
    <property type="taxonomic scope" value="Bacteria"/>
</dbReference>
<dbReference type="InterPro" id="IPR000620">
    <property type="entry name" value="EamA_dom"/>
</dbReference>
<feature type="domain" description="EamA" evidence="4">
    <location>
        <begin position="148"/>
        <end position="281"/>
    </location>
</feature>
<feature type="transmembrane region" description="Helical" evidence="3">
    <location>
        <begin position="67"/>
        <end position="86"/>
    </location>
</feature>
<feature type="domain" description="EamA" evidence="4">
    <location>
        <begin position="8"/>
        <end position="137"/>
    </location>
</feature>
<evidence type="ECO:0000313" key="5">
    <source>
        <dbReference type="EMBL" id="KGR91733.1"/>
    </source>
</evidence>
<protein>
    <submittedName>
        <fullName evidence="5">Transporter</fullName>
    </submittedName>
</protein>
<keyword evidence="3" id="KW-0812">Transmembrane</keyword>
<evidence type="ECO:0000256" key="2">
    <source>
        <dbReference type="ARBA" id="ARBA00007362"/>
    </source>
</evidence>
<comment type="caution">
    <text evidence="5">The sequence shown here is derived from an EMBL/GenBank/DDBJ whole genome shotgun (WGS) entry which is preliminary data.</text>
</comment>
<evidence type="ECO:0000256" key="1">
    <source>
        <dbReference type="ARBA" id="ARBA00004127"/>
    </source>
</evidence>
<feature type="transmembrane region" description="Helical" evidence="3">
    <location>
        <begin position="239"/>
        <end position="258"/>
    </location>
</feature>
<dbReference type="Gene3D" id="1.10.3730.20">
    <property type="match status" value="1"/>
</dbReference>
<feature type="transmembrane region" description="Helical" evidence="3">
    <location>
        <begin position="264"/>
        <end position="283"/>
    </location>
</feature>
<comment type="similarity">
    <text evidence="2">Belongs to the EamA transporter family.</text>
</comment>
<organism evidence="5 6">
    <name type="scientific">Ureibacillus massiliensis 4400831 = CIP 108448 = CCUG 49529</name>
    <dbReference type="NCBI Taxonomy" id="1211035"/>
    <lineage>
        <taxon>Bacteria</taxon>
        <taxon>Bacillati</taxon>
        <taxon>Bacillota</taxon>
        <taxon>Bacilli</taxon>
        <taxon>Bacillales</taxon>
        <taxon>Caryophanaceae</taxon>
        <taxon>Ureibacillus</taxon>
    </lineage>
</organism>
<comment type="subcellular location">
    <subcellularLocation>
        <location evidence="1">Endomembrane system</location>
        <topology evidence="1">Multi-pass membrane protein</topology>
    </subcellularLocation>
</comment>
<reference evidence="5 6" key="1">
    <citation type="submission" date="2014-02" db="EMBL/GenBank/DDBJ databases">
        <title>Draft genome sequence of Lysinibacillus massiliensis CCUG 49529.</title>
        <authorList>
            <person name="Zhang F."/>
            <person name="Wang G."/>
            <person name="Zhang L."/>
        </authorList>
    </citation>
    <scope>NUCLEOTIDE SEQUENCE [LARGE SCALE GENOMIC DNA]</scope>
    <source>
        <strain evidence="5 6">CCUG 49529</strain>
    </source>
</reference>
<dbReference type="Pfam" id="PF00892">
    <property type="entry name" value="EamA"/>
    <property type="match status" value="2"/>
</dbReference>
<keyword evidence="3" id="KW-1133">Transmembrane helix</keyword>
<dbReference type="AlphaFoldDB" id="A0A0A3J987"/>
<feature type="transmembrane region" description="Helical" evidence="3">
    <location>
        <begin position="92"/>
        <end position="114"/>
    </location>
</feature>
<sequence>MKDKLSPFLILLAAILWGTTGTTQAFAPETAHPIAIGATRLAVGGLFLIVVVLIIGKFDFKNWPIKTTILASLSMALYQPLFFSAVSITGVAVGTVVAIGSAPILSGIIEWLYLKVRPSKVWWCSTFLSILGCLMLFSNKESVNVDPFGILMALGAGLSFAGYTLISRTLVEKHSSISVVAIVFTLSAIWLSPLLFIFDMSWIMSLQGVGVSLQLGIMATGIAYLLFARGLKNVSSSTAVTLALAEPLTAALLGVFLLEETLNITSWIGIFLLLLGIGILMWTPKKSDSENEIMLAQKE</sequence>
<dbReference type="RefSeq" id="WP_036172651.1">
    <property type="nucleotide sequence ID" value="NZ_AVCZ01000004.1"/>
</dbReference>
<evidence type="ECO:0000259" key="4">
    <source>
        <dbReference type="Pfam" id="PF00892"/>
    </source>
</evidence>